<sequence>MTLRPNKRRRTGTDAHLKRSYYEEIDDLEDPDTVHSSEGVIRSIGGSRRATRIEHSPLREAGTSWLQWASWSPPDDEELDLNPDSNDFDNAIYSEVVTDNHANEQDKNLTSVQPPLEPGKPEKKQRSKVSKRPHVVWKETYRQSYLEEIIRWAGRGDFRHAKHCPDCVARSKDVPGVPEYRCQECFYPDLTCQSCCVRRHRLNPLHRIERWTGSHFTEVSLRSLGLIVQLNHSAGYCESPVPCHRSMLVLHTNGIHSVNIQYCQCQRAIAPHLQLLRRRLYPATQLAVKTVATFELLQHLHKMALTTKASTYDFYRCLEKTTTNLGINVPNSRYRPLMRMVVQWRHLHMLKWAGRGHSISGVEGTAPGELAIRCPTCPHPGINLPEDWSSVPDAKKFLYAVFICMDANFRLKNQMVSNPSQDPGLGTGWAYMIEKEKYESYVKSKASEKDISTCVGFQALAKANTKFSKGLRYTGVGAAICGRSEMIFPTSVGNLQKGERYANMDYVFGMALKTLAICLVLASYNVCCQWFTKLLKRIKEDWPPEIKPPQNLRLTPAIPKLHERMHKEKNHHVYSLNLIPGVGHTDGECPERVWGPHNPLANATKTQGPGTRQDTLDDHFGFWNWQKYSSLSTTLLRRYRNAITERNIQTEGHRGLTRSLQKEHKEKVEQWEAMCEAWEADTFPKTVPNPYDMPDNTLSEAQVKKDLAEAEAAFLAEGGSFPHATTASMFISQGLDLEEAQRRIQKVAKGVSDLSTVRQAGSLTEQRNILSTRIRAWELLQPVYMPGILQYQADHPITTNTENPEDSILRLPSTIPEPHRSCISTHKLPLVEEKLWHSQLIDSLSTLRQILKFKSRMIHFKKKNIRGQRDGTRSTSVIDRVHERARFAAQKYRAARVAYMSLRGPGDWEETFQKLEDKDIRGYQDPERIRKKAGRRGTLDDEQVAEASLGQGEGVDNDEEDEEEEEEELTLLDDNRVRRDGSGETRRTLSWIWTVNLGGASEEEEDNVMRVEWAKSRARSQRASEEVMLLKEEMRRALAFFSWKADWWRSRQNGVAREGASKDLLEGISAYALSQAEIQELLGAHCEKLWRHALDPALDIAQTSEVQMEDDDGGDETEEELEASIIE</sequence>
<organism evidence="3">
    <name type="scientific">Psilocybe cubensis</name>
    <name type="common">Psychedelic mushroom</name>
    <name type="synonym">Stropharia cubensis</name>
    <dbReference type="NCBI Taxonomy" id="181762"/>
    <lineage>
        <taxon>Eukaryota</taxon>
        <taxon>Fungi</taxon>
        <taxon>Dikarya</taxon>
        <taxon>Basidiomycota</taxon>
        <taxon>Agaricomycotina</taxon>
        <taxon>Agaricomycetes</taxon>
        <taxon>Agaricomycetidae</taxon>
        <taxon>Agaricales</taxon>
        <taxon>Agaricineae</taxon>
        <taxon>Strophariaceae</taxon>
        <taxon>Psilocybe</taxon>
    </lineage>
</organism>
<dbReference type="AlphaFoldDB" id="A0A8H7XP42"/>
<dbReference type="Pfam" id="PF18758">
    <property type="entry name" value="KDZ"/>
    <property type="match status" value="1"/>
</dbReference>
<feature type="region of interest" description="Disordered" evidence="1">
    <location>
        <begin position="926"/>
        <end position="969"/>
    </location>
</feature>
<dbReference type="EMBL" id="JAFIQS010000016">
    <property type="protein sequence ID" value="KAG5163110.1"/>
    <property type="molecule type" value="Genomic_DNA"/>
</dbReference>
<protein>
    <recommendedName>
        <fullName evidence="2">CxC2-like cysteine cluster KDZ transposase-associated domain-containing protein</fullName>
    </recommendedName>
</protein>
<feature type="compositionally biased region" description="Acidic residues" evidence="1">
    <location>
        <begin position="955"/>
        <end position="969"/>
    </location>
</feature>
<feature type="compositionally biased region" description="Acidic residues" evidence="1">
    <location>
        <begin position="1107"/>
        <end position="1127"/>
    </location>
</feature>
<feature type="region of interest" description="Disordered" evidence="1">
    <location>
        <begin position="102"/>
        <end position="131"/>
    </location>
</feature>
<accession>A0A8H7XP42</accession>
<dbReference type="InterPro" id="IPR040521">
    <property type="entry name" value="KDZ"/>
</dbReference>
<evidence type="ECO:0000313" key="3">
    <source>
        <dbReference type="EMBL" id="KAG5163110.1"/>
    </source>
</evidence>
<evidence type="ECO:0000259" key="2">
    <source>
        <dbReference type="Pfam" id="PF18803"/>
    </source>
</evidence>
<dbReference type="InterPro" id="IPR041457">
    <property type="entry name" value="CxC2_KDZ-assoc"/>
</dbReference>
<gene>
    <name evidence="3" type="ORF">JR316_011978</name>
</gene>
<evidence type="ECO:0000256" key="1">
    <source>
        <dbReference type="SAM" id="MobiDB-lite"/>
    </source>
</evidence>
<reference evidence="3" key="1">
    <citation type="submission" date="2021-02" db="EMBL/GenBank/DDBJ databases">
        <title>Psilocybe cubensis genome.</title>
        <authorList>
            <person name="Mckernan K.J."/>
            <person name="Crawford S."/>
            <person name="Trippe A."/>
            <person name="Kane L.T."/>
            <person name="Mclaughlin S."/>
        </authorList>
    </citation>
    <scope>NUCLEOTIDE SEQUENCE [LARGE SCALE GENOMIC DNA]</scope>
    <source>
        <strain evidence="3">MGC-MH-2018</strain>
    </source>
</reference>
<comment type="caution">
    <text evidence="3">The sequence shown here is derived from an EMBL/GenBank/DDBJ whole genome shotgun (WGS) entry which is preliminary data.</text>
</comment>
<proteinExistence type="predicted"/>
<name>A0A8H7XP42_PSICU</name>
<feature type="region of interest" description="Disordered" evidence="1">
    <location>
        <begin position="1102"/>
        <end position="1127"/>
    </location>
</feature>
<dbReference type="Pfam" id="PF18803">
    <property type="entry name" value="CxC2"/>
    <property type="match status" value="1"/>
</dbReference>
<feature type="domain" description="CxC2-like cysteine cluster KDZ transposase-associated" evidence="2">
    <location>
        <begin position="221"/>
        <end position="326"/>
    </location>
</feature>